<organism evidence="1 2">
    <name type="scientific">Thelephora ganbajun</name>
    <name type="common">Ganba fungus</name>
    <dbReference type="NCBI Taxonomy" id="370292"/>
    <lineage>
        <taxon>Eukaryota</taxon>
        <taxon>Fungi</taxon>
        <taxon>Dikarya</taxon>
        <taxon>Basidiomycota</taxon>
        <taxon>Agaricomycotina</taxon>
        <taxon>Agaricomycetes</taxon>
        <taxon>Thelephorales</taxon>
        <taxon>Thelephoraceae</taxon>
        <taxon>Thelephora</taxon>
    </lineage>
</organism>
<reference evidence="1" key="1">
    <citation type="submission" date="2019-10" db="EMBL/GenBank/DDBJ databases">
        <authorList>
            <consortium name="DOE Joint Genome Institute"/>
            <person name="Kuo A."/>
            <person name="Miyauchi S."/>
            <person name="Kiss E."/>
            <person name="Drula E."/>
            <person name="Kohler A."/>
            <person name="Sanchez-Garcia M."/>
            <person name="Andreopoulos B."/>
            <person name="Barry K.W."/>
            <person name="Bonito G."/>
            <person name="Buee M."/>
            <person name="Carver A."/>
            <person name="Chen C."/>
            <person name="Cichocki N."/>
            <person name="Clum A."/>
            <person name="Culley D."/>
            <person name="Crous P.W."/>
            <person name="Fauchery L."/>
            <person name="Girlanda M."/>
            <person name="Hayes R."/>
            <person name="Keri Z."/>
            <person name="Labutti K."/>
            <person name="Lipzen A."/>
            <person name="Lombard V."/>
            <person name="Magnuson J."/>
            <person name="Maillard F."/>
            <person name="Morin E."/>
            <person name="Murat C."/>
            <person name="Nolan M."/>
            <person name="Ohm R."/>
            <person name="Pangilinan J."/>
            <person name="Pereira M."/>
            <person name="Perotto S."/>
            <person name="Peter M."/>
            <person name="Riley R."/>
            <person name="Sitrit Y."/>
            <person name="Stielow B."/>
            <person name="Szollosi G."/>
            <person name="Zifcakova L."/>
            <person name="Stursova M."/>
            <person name="Spatafora J.W."/>
            <person name="Tedersoo L."/>
            <person name="Vaario L.-M."/>
            <person name="Yamada A."/>
            <person name="Yan M."/>
            <person name="Wang P."/>
            <person name="Xu J."/>
            <person name="Bruns T."/>
            <person name="Baldrian P."/>
            <person name="Vilgalys R."/>
            <person name="Henrissat B."/>
            <person name="Grigoriev I.V."/>
            <person name="Hibbett D."/>
            <person name="Nagy L.G."/>
            <person name="Martin F.M."/>
        </authorList>
    </citation>
    <scope>NUCLEOTIDE SEQUENCE</scope>
    <source>
        <strain evidence="1">P2</strain>
    </source>
</reference>
<comment type="caution">
    <text evidence="1">The sequence shown here is derived from an EMBL/GenBank/DDBJ whole genome shotgun (WGS) entry which is preliminary data.</text>
</comment>
<name>A0ACB6ZHI5_THEGA</name>
<gene>
    <name evidence="1" type="ORF">BDM02DRAFT_3095826</name>
</gene>
<evidence type="ECO:0000313" key="2">
    <source>
        <dbReference type="Proteomes" id="UP000886501"/>
    </source>
</evidence>
<proteinExistence type="predicted"/>
<evidence type="ECO:0000313" key="1">
    <source>
        <dbReference type="EMBL" id="KAF9648803.1"/>
    </source>
</evidence>
<accession>A0ACB6ZHI5</accession>
<feature type="non-terminal residue" evidence="1">
    <location>
        <position position="1"/>
    </location>
</feature>
<sequence length="2307" mass="253104">AKLPRSRSSPSPPPSQRSGSQRDARRAVPIQRNRRPSIAANPSYDWSTSYQAGSSGTASSASTDDGDTTTDTDDDHATLRGRQTSHSRPGRYNAAVKPPTTGATKTRRDSVSSTSGSPGRHHLRPVRLSFTRSKSPLPPTQAANGNDAPPSPISPRPSDQRRSPLPPTKNDGFVWMTVPKNYRNSSDDGILSGLLIGPLIASAELYTTLKSVSTGRPLLPPEWRVDSTIFPLSEPKLTQAEALVVSRRALVDLATICSVILLIHVCASWWKEARVRKDGLPETERASVPRSEMRRLRLYVVFGLVVSLAVVAMRAGFHEMGWGIWQNMSPIELLLCSLFYQVTLYLAIRLAHQGFTLGELGIVVFGASVLFMEGFNITVARIWPAKTPFIRTYRLPTPLLLYQIALIPGSLLTGILLSPLLFLSRHIARRPVRRLRFPQEKQVHRRLLALGFYAGAALIIGGLIGMWTKWCLGGRDPWMYAIFYLLEGRKTWSRPVLLVYWAFIGTISVAAWNRQLARSRKYRPRAIGNPETAPQPAVPSTPTEARQPVSSDLSAPPTPTIPSMISFPNLPNGVQMSLAATELLDAADKRVPTLTLNARRKSFHGIAVLMFLPGIGFDPAFTHLAFSAAFSLFIFAEYVRYFALYPFGASVHVFMNEFLDNKDTGTAILSHFYLLTGCANSVWFEGPSQLLHFTGLLALGVGDALASVVGKRLGRNRWSPSNQKTGEGSIAFTLSVTLSALFLRLLGLVEEFPVLRYTSVVALSSLLEAFSVQNDNLILPVYLWKDSQSTKSQQQTQMTRPIHADPPLELADLALSFSRSPEHEITVLSPLPRVPLPPKRVSRKLSRPSTASILDERRNLLPTSHSSGSLTDNSPIGTPATDNDSSWPSTTILSRVRLFFPADICLPVKLNRTSTDRLQTAPASPLSLQMDDAHSDVLSAADRTALEPTYEWSTFIKAYAAGKWDPQKTPQFPRSALSHPTHQSKQTSHCSPSVQGMTSTPDLQPAQLMDGDTSTQPPIDARYKLTRTPPNSTTSPPSSTSTPPKPLIVDPRTSMPERAQSLGVDVSHRLRKSFVDLRLSSGNPSVNLDDHPHQPLDPDVLATAATIRWAGARISVAPLALPSPEHELTDPMRGVNAAIPGVHPTHGFSGPLTPEKEAGLVSPGRRPRLASFWEGTVEQALPTVDGSPSIEPMPLEGVDTGVTENSHSASLSIIPPASAPLIASVGSETDDYFGDAYPLPTSSTSELPTVDSVSSVPAVTRRVCLTRQTSSPLPAFSDRTFRHHRTVRSSSECPGFGPRSVKEESMFYELGYLVAPNPPDEIERRRALYRFNIWNTSPDPSFQRIAYLVKLVFNTKIVVISLIDENEVWFKSECNPNLFFGDEPLVILDTLEDWRFAKNPLVTGGPNIRFHAGAPLKTSDGYNIGTLSIIDDSPRSEFSPRQRHTLKEFATIAMREMELWRDKIQLRIRDRIQTSMEQFTRECLEIDKDNGENSGQNLTLATPMDQIYERAAKLIKRTLDVEGSAVMDVSHVQVLENVNSESTAAVVLHDADSEVGTTTRVLSGEEFARLTEFFKKYPDGKISEGIVPGPCRPFLPTHCQYALSESRIEVSSHLAVPIFNIDKRPFALLCAYNAGDHTTPFLEGHELSYLRAIGVIILSAVLKRRMMLADKAKSLFISNISHELRTPLHGILASAELLSDTPLSHAQASFLQTVQACGTSLVETVNHVLDFTKLSGNARSGGVDQVIPPTRSDLMQLVEEAVEGCWIGHKARLFTSEIGSVYSPPEKKGRSCLERDCHVETVVDIGPDLQDWALVFEKGGIRRVLMNLFGNSLKFTSNGYVHVLVRKISSPEFPPGKVKIEMSVADTGKGISQDFLKNQLFHPFSQENPLQTGTGLGLAIVNSIVRSSSVEGKVDVWSSESVGTDIKISFMAQTAEDIEGSPVLSELWRTEDFARPPSVSLVGFNIVHRGIELLQNVLVGYLQTWWKLVVLPDGSDELGDIIIVNEDRSYVAEAAASKNISRPMILLSSFRGDPDLMSIVTDFENVGGFCRVLYKPGGPSRLHAGLKLCIRSLLTGQRSRAPSMRGNLPHTQQGEKVAPFGPKRHSSGDSRPPLGPRPITIESRLGTMSGSPQKMAMQTPPPDSPRTPSPSLDGRNSPTVTVGTGGILLKSSIGTVDSSTLRARVLVVEDNRILRDLLMKWLKTKGYDAIGAVDGRDGVRMFETEGRFDIVLLDMSMPELDGVGATKEIRTIESTNPNGKSTRILALTGMSTLEDKRRAFEAGVDGYLVKPVAFKTLDEMFRKLGVP</sequence>
<reference evidence="1" key="2">
    <citation type="journal article" date="2020" name="Nat. Commun.">
        <title>Large-scale genome sequencing of mycorrhizal fungi provides insights into the early evolution of symbiotic traits.</title>
        <authorList>
            <person name="Miyauchi S."/>
            <person name="Kiss E."/>
            <person name="Kuo A."/>
            <person name="Drula E."/>
            <person name="Kohler A."/>
            <person name="Sanchez-Garcia M."/>
            <person name="Morin E."/>
            <person name="Andreopoulos B."/>
            <person name="Barry K.W."/>
            <person name="Bonito G."/>
            <person name="Buee M."/>
            <person name="Carver A."/>
            <person name="Chen C."/>
            <person name="Cichocki N."/>
            <person name="Clum A."/>
            <person name="Culley D."/>
            <person name="Crous P.W."/>
            <person name="Fauchery L."/>
            <person name="Girlanda M."/>
            <person name="Hayes R.D."/>
            <person name="Keri Z."/>
            <person name="LaButti K."/>
            <person name="Lipzen A."/>
            <person name="Lombard V."/>
            <person name="Magnuson J."/>
            <person name="Maillard F."/>
            <person name="Murat C."/>
            <person name="Nolan M."/>
            <person name="Ohm R.A."/>
            <person name="Pangilinan J."/>
            <person name="Pereira M.F."/>
            <person name="Perotto S."/>
            <person name="Peter M."/>
            <person name="Pfister S."/>
            <person name="Riley R."/>
            <person name="Sitrit Y."/>
            <person name="Stielow J.B."/>
            <person name="Szollosi G."/>
            <person name="Zifcakova L."/>
            <person name="Stursova M."/>
            <person name="Spatafora J.W."/>
            <person name="Tedersoo L."/>
            <person name="Vaario L.M."/>
            <person name="Yamada A."/>
            <person name="Yan M."/>
            <person name="Wang P."/>
            <person name="Xu J."/>
            <person name="Bruns T."/>
            <person name="Baldrian P."/>
            <person name="Vilgalys R."/>
            <person name="Dunand C."/>
            <person name="Henrissat B."/>
            <person name="Grigoriev I.V."/>
            <person name="Hibbett D."/>
            <person name="Nagy L.G."/>
            <person name="Martin F.M."/>
        </authorList>
    </citation>
    <scope>NUCLEOTIDE SEQUENCE</scope>
    <source>
        <strain evidence="1">P2</strain>
    </source>
</reference>
<dbReference type="Proteomes" id="UP000886501">
    <property type="component" value="Unassembled WGS sequence"/>
</dbReference>
<protein>
    <submittedName>
        <fullName evidence="1">Uncharacterized protein</fullName>
    </submittedName>
</protein>
<keyword evidence="2" id="KW-1185">Reference proteome</keyword>
<dbReference type="EMBL" id="MU118007">
    <property type="protein sequence ID" value="KAF9648803.1"/>
    <property type="molecule type" value="Genomic_DNA"/>
</dbReference>